<evidence type="ECO:0000256" key="1">
    <source>
        <dbReference type="SAM" id="Phobius"/>
    </source>
</evidence>
<name>A0A096LZ12_POEFO</name>
<dbReference type="Proteomes" id="UP000028760">
    <property type="component" value="Unassembled WGS sequence"/>
</dbReference>
<feature type="transmembrane region" description="Helical" evidence="1">
    <location>
        <begin position="58"/>
        <end position="84"/>
    </location>
</feature>
<feature type="transmembrane region" description="Helical" evidence="1">
    <location>
        <begin position="34"/>
        <end position="52"/>
    </location>
</feature>
<dbReference type="Ensembl" id="ENSPFOT00000027384.1">
    <property type="protein sequence ID" value="ENSPFOP00000024403.1"/>
    <property type="gene ID" value="ENSPFOG00000024388.1"/>
</dbReference>
<reference evidence="2" key="2">
    <citation type="submission" date="2025-08" db="UniProtKB">
        <authorList>
            <consortium name="Ensembl"/>
        </authorList>
    </citation>
    <scope>IDENTIFICATION</scope>
</reference>
<reference evidence="3" key="1">
    <citation type="submission" date="2013-10" db="EMBL/GenBank/DDBJ databases">
        <authorList>
            <person name="Schartl M."/>
            <person name="Warren W."/>
        </authorList>
    </citation>
    <scope>NUCLEOTIDE SEQUENCE [LARGE SCALE GENOMIC DNA]</scope>
    <source>
        <strain evidence="3">female</strain>
    </source>
</reference>
<evidence type="ECO:0000313" key="2">
    <source>
        <dbReference type="Ensembl" id="ENSPFOP00000024403.1"/>
    </source>
</evidence>
<accession>A0A096LZ12</accession>
<keyword evidence="1" id="KW-1133">Transmembrane helix</keyword>
<dbReference type="AlphaFoldDB" id="A0A096LZ12"/>
<keyword evidence="1" id="KW-0812">Transmembrane</keyword>
<dbReference type="EMBL" id="AYCK01010753">
    <property type="status" value="NOT_ANNOTATED_CDS"/>
    <property type="molecule type" value="Genomic_DNA"/>
</dbReference>
<proteinExistence type="predicted"/>
<protein>
    <submittedName>
        <fullName evidence="2">Uncharacterized protein</fullName>
    </submittedName>
</protein>
<dbReference type="EMBL" id="AYCK01010752">
    <property type="status" value="NOT_ANNOTATED_CDS"/>
    <property type="molecule type" value="Genomic_DNA"/>
</dbReference>
<sequence>KTRIRRGTRNTGGIKYTEGNQIFKIFIRDWKKKCLSKFFFNRILMIFIAVPLRMNLHIVFIMNFSPCLSNISLSYILFVVGFSVC</sequence>
<keyword evidence="1" id="KW-0472">Membrane</keyword>
<reference evidence="2" key="3">
    <citation type="submission" date="2025-09" db="UniProtKB">
        <authorList>
            <consortium name="Ensembl"/>
        </authorList>
    </citation>
    <scope>IDENTIFICATION</scope>
</reference>
<evidence type="ECO:0000313" key="3">
    <source>
        <dbReference type="Proteomes" id="UP000028760"/>
    </source>
</evidence>
<organism evidence="2 3">
    <name type="scientific">Poecilia formosa</name>
    <name type="common">Amazon molly</name>
    <name type="synonym">Limia formosa</name>
    <dbReference type="NCBI Taxonomy" id="48698"/>
    <lineage>
        <taxon>Eukaryota</taxon>
        <taxon>Metazoa</taxon>
        <taxon>Chordata</taxon>
        <taxon>Craniata</taxon>
        <taxon>Vertebrata</taxon>
        <taxon>Euteleostomi</taxon>
        <taxon>Actinopterygii</taxon>
        <taxon>Neopterygii</taxon>
        <taxon>Teleostei</taxon>
        <taxon>Neoteleostei</taxon>
        <taxon>Acanthomorphata</taxon>
        <taxon>Ovalentaria</taxon>
        <taxon>Atherinomorphae</taxon>
        <taxon>Cyprinodontiformes</taxon>
        <taxon>Poeciliidae</taxon>
        <taxon>Poeciliinae</taxon>
        <taxon>Poecilia</taxon>
    </lineage>
</organism>
<keyword evidence="3" id="KW-1185">Reference proteome</keyword>